<gene>
    <name evidence="2" type="ORF">ILEXP_LOCUS46473</name>
</gene>
<evidence type="ECO:0000256" key="1">
    <source>
        <dbReference type="SAM" id="Phobius"/>
    </source>
</evidence>
<keyword evidence="3" id="KW-1185">Reference proteome</keyword>
<feature type="transmembrane region" description="Helical" evidence="1">
    <location>
        <begin position="50"/>
        <end position="71"/>
    </location>
</feature>
<evidence type="ECO:0000313" key="3">
    <source>
        <dbReference type="Proteomes" id="UP001642360"/>
    </source>
</evidence>
<evidence type="ECO:0000313" key="2">
    <source>
        <dbReference type="EMBL" id="CAK9176616.1"/>
    </source>
</evidence>
<organism evidence="2 3">
    <name type="scientific">Ilex paraguariensis</name>
    <name type="common">yerba mate</name>
    <dbReference type="NCBI Taxonomy" id="185542"/>
    <lineage>
        <taxon>Eukaryota</taxon>
        <taxon>Viridiplantae</taxon>
        <taxon>Streptophyta</taxon>
        <taxon>Embryophyta</taxon>
        <taxon>Tracheophyta</taxon>
        <taxon>Spermatophyta</taxon>
        <taxon>Magnoliopsida</taxon>
        <taxon>eudicotyledons</taxon>
        <taxon>Gunneridae</taxon>
        <taxon>Pentapetalae</taxon>
        <taxon>asterids</taxon>
        <taxon>campanulids</taxon>
        <taxon>Aquifoliales</taxon>
        <taxon>Aquifoliaceae</taxon>
        <taxon>Ilex</taxon>
    </lineage>
</organism>
<name>A0ABC8U4F2_9AQUA</name>
<accession>A0ABC8U4F2</accession>
<dbReference type="AlphaFoldDB" id="A0ABC8U4F2"/>
<comment type="caution">
    <text evidence="2">The sequence shown here is derived from an EMBL/GenBank/DDBJ whole genome shotgun (WGS) entry which is preliminary data.</text>
</comment>
<keyword evidence="1" id="KW-0472">Membrane</keyword>
<dbReference type="Proteomes" id="UP001642360">
    <property type="component" value="Unassembled WGS sequence"/>
</dbReference>
<keyword evidence="1" id="KW-1133">Transmembrane helix</keyword>
<reference evidence="2 3" key="1">
    <citation type="submission" date="2024-02" db="EMBL/GenBank/DDBJ databases">
        <authorList>
            <person name="Vignale AGUSTIN F."/>
            <person name="Sosa J E."/>
            <person name="Modenutti C."/>
        </authorList>
    </citation>
    <scope>NUCLEOTIDE SEQUENCE [LARGE SCALE GENOMIC DNA]</scope>
</reference>
<protein>
    <recommendedName>
        <fullName evidence="4">G-protein coupled receptors family 2 profile 2 domain-containing protein</fullName>
    </recommendedName>
</protein>
<evidence type="ECO:0008006" key="4">
    <source>
        <dbReference type="Google" id="ProtNLM"/>
    </source>
</evidence>
<dbReference type="EMBL" id="CAUOFW020006858">
    <property type="protein sequence ID" value="CAK9176616.1"/>
    <property type="molecule type" value="Genomic_DNA"/>
</dbReference>
<sequence>MATIPSYHLFTAFRIKSSLTIGVEVLSEIEERKSWQMGSGILCVLEKDHLFQFCAITISVELVLVVGWFGFKVYHNGTDSTEFCEIKSLVWKRMCNIINPIVLVVVGGMVCY</sequence>
<proteinExistence type="predicted"/>
<keyword evidence="1" id="KW-0812">Transmembrane</keyword>